<dbReference type="SUPFAM" id="SSF161245">
    <property type="entry name" value="Zinc hairpin stack"/>
    <property type="match status" value="1"/>
</dbReference>
<feature type="signal peptide" evidence="3">
    <location>
        <begin position="1"/>
        <end position="22"/>
    </location>
</feature>
<dbReference type="GO" id="GO:0005634">
    <property type="term" value="C:nucleus"/>
    <property type="evidence" value="ECO:0007669"/>
    <property type="project" value="TreeGrafter"/>
</dbReference>
<dbReference type="OrthoDB" id="411372at2759"/>
<feature type="compositionally biased region" description="Polar residues" evidence="2">
    <location>
        <begin position="190"/>
        <end position="214"/>
    </location>
</feature>
<dbReference type="InterPro" id="IPR037275">
    <property type="entry name" value="Znf_CTCHY_sf"/>
</dbReference>
<dbReference type="GO" id="GO:0042981">
    <property type="term" value="P:regulation of apoptotic process"/>
    <property type="evidence" value="ECO:0007669"/>
    <property type="project" value="InterPro"/>
</dbReference>
<feature type="coiled-coil region" evidence="1">
    <location>
        <begin position="331"/>
        <end position="358"/>
    </location>
</feature>
<protein>
    <submittedName>
        <fullName evidence="4">RING finger and CHY zinc finger domain-containing 1-like</fullName>
    </submittedName>
</protein>
<feature type="compositionally biased region" description="Polar residues" evidence="2">
    <location>
        <begin position="385"/>
        <end position="395"/>
    </location>
</feature>
<organism evidence="4 5">
    <name type="scientific">Paramuricea clavata</name>
    <name type="common">Red gorgonian</name>
    <name type="synonym">Violescent sea-whip</name>
    <dbReference type="NCBI Taxonomy" id="317549"/>
    <lineage>
        <taxon>Eukaryota</taxon>
        <taxon>Metazoa</taxon>
        <taxon>Cnidaria</taxon>
        <taxon>Anthozoa</taxon>
        <taxon>Octocorallia</taxon>
        <taxon>Malacalcyonacea</taxon>
        <taxon>Plexauridae</taxon>
        <taxon>Paramuricea</taxon>
    </lineage>
</organism>
<feature type="region of interest" description="Disordered" evidence="2">
    <location>
        <begin position="733"/>
        <end position="838"/>
    </location>
</feature>
<feature type="region of interest" description="Disordered" evidence="2">
    <location>
        <begin position="692"/>
        <end position="721"/>
    </location>
</feature>
<dbReference type="GO" id="GO:0061630">
    <property type="term" value="F:ubiquitin protein ligase activity"/>
    <property type="evidence" value="ECO:0007669"/>
    <property type="project" value="TreeGrafter"/>
</dbReference>
<dbReference type="PROSITE" id="PS51270">
    <property type="entry name" value="ZF_CTCHY"/>
    <property type="match status" value="1"/>
</dbReference>
<feature type="compositionally biased region" description="Polar residues" evidence="2">
    <location>
        <begin position="744"/>
        <end position="765"/>
    </location>
</feature>
<evidence type="ECO:0000256" key="3">
    <source>
        <dbReference type="SAM" id="SignalP"/>
    </source>
</evidence>
<feature type="chain" id="PRO_5043613389" evidence="3">
    <location>
        <begin position="23"/>
        <end position="1018"/>
    </location>
</feature>
<keyword evidence="5" id="KW-1185">Reference proteome</keyword>
<dbReference type="GO" id="GO:0008270">
    <property type="term" value="F:zinc ion binding"/>
    <property type="evidence" value="ECO:0007669"/>
    <property type="project" value="InterPro"/>
</dbReference>
<feature type="compositionally biased region" description="Basic and acidic residues" evidence="2">
    <location>
        <begin position="451"/>
        <end position="473"/>
    </location>
</feature>
<comment type="caution">
    <text evidence="4">The sequence shown here is derived from an EMBL/GenBank/DDBJ whole genome shotgun (WGS) entry which is preliminary data.</text>
</comment>
<dbReference type="PANTHER" id="PTHR21319">
    <property type="entry name" value="RING FINGER AND CHY ZINC FINGER DOMAIN-CONTAINING PROTEIN 1"/>
    <property type="match status" value="1"/>
</dbReference>
<feature type="region of interest" description="Disordered" evidence="2">
    <location>
        <begin position="380"/>
        <end position="408"/>
    </location>
</feature>
<evidence type="ECO:0000256" key="2">
    <source>
        <dbReference type="SAM" id="MobiDB-lite"/>
    </source>
</evidence>
<feature type="compositionally biased region" description="Polar residues" evidence="2">
    <location>
        <begin position="788"/>
        <end position="814"/>
    </location>
</feature>
<evidence type="ECO:0000313" key="5">
    <source>
        <dbReference type="Proteomes" id="UP001152795"/>
    </source>
</evidence>
<dbReference type="InterPro" id="IPR008913">
    <property type="entry name" value="Znf_CHY"/>
</dbReference>
<sequence length="1018" mass="113728">MPMRSVAMLPFVAILLKKVVECYISRAIAIFGFDPNITPESEENIESTCTESSNVNDQQSSSELLNSTSETKAVFVETLNSLDLFENYLKSRSEETAKPLKLLFDRGKSAHNELFTPDKIDDFLDILRSFLINKCSHDDKESESFLDCDQGSSNSGNGELGKDVDLNSTPTNIWEEASKLDLVNEKFSPLSPNRKGNQKNFESHQASNHNNVGNAPTIFENNLVKEDFDKIPVQGEDFVSLDEDSSIGPLRNKDKRNKELERKISKDSSMVCTVFPQFNKEKQSKGIHGNLKYFDTEKKMKSEKMLEEKALKSKNSIQFPKSPAMMISLRVKDLEDENLCLKSQMKSLQAKYEDILAELGQIAVQKTAKENEERRSELFQEIFRSPSSEATTLPTNKHRPNNDMNGSLKFLKSQTTNENADTPSVAIYPTTSTEQHVDGAEALVQRSNHQPGKEEIVTSGKNESELQREDRQSTEISTIKDSNENQTPSTQNSSSNNTSREKTSGGEGINQSRKVQGARGLVLTSRQSYENLSLSVQQDDSGTEYISLGNVPPTSVATTLYNNYKLLLLSVGQRLLSCDVVKLNGWASQNFSISNPQNATDILFQLDQKAVINASDLSQLSHFFESIVRIDLVYIIDAFLLGDYSLLRQTSAPKQQAANAAQTSQYRSTTMYQSMFNAMSTGRQSLVNTAASGTLQTSPCRNPATIRKPGNGNGAQSSVPQQTQLAAFRNLSDTANPTHFPRSPNENQSTASQQQNLKPATTGFSPNRMADIVVADGSSFTSERRTMAGNSLTRTNPSVTGNPRNPQAVGSNGSKHSKFQRPETERSSISNFQPPGGFRNHYPDREDNWLCSHYKRHCYVKFECFDSFWPCHRCHNNQSTCGRKKLKSRDTKMLKCVYCNKVQQFGSSCCDCGATFSEYYCGLCKHLTGKDDNPYHCEKCGICRIHGDRSFHCDVCGVCLDVQLRGNHKCREDSAHDECCICLEDAFTGCQILPCSHKVHKECATQMIRSGIYFHCWL</sequence>
<feature type="compositionally biased region" description="Low complexity" evidence="2">
    <location>
        <begin position="484"/>
        <end position="498"/>
    </location>
</feature>
<dbReference type="GO" id="GO:0016567">
    <property type="term" value="P:protein ubiquitination"/>
    <property type="evidence" value="ECO:0007669"/>
    <property type="project" value="TreeGrafter"/>
</dbReference>
<dbReference type="GO" id="GO:0006511">
    <property type="term" value="P:ubiquitin-dependent protein catabolic process"/>
    <property type="evidence" value="ECO:0007669"/>
    <property type="project" value="TreeGrafter"/>
</dbReference>
<keyword evidence="1" id="KW-0175">Coiled coil</keyword>
<feature type="region of interest" description="Disordered" evidence="2">
    <location>
        <begin position="42"/>
        <end position="61"/>
    </location>
</feature>
<dbReference type="EMBL" id="CACRXK020011326">
    <property type="protein sequence ID" value="CAB4021221.1"/>
    <property type="molecule type" value="Genomic_DNA"/>
</dbReference>
<feature type="region of interest" description="Disordered" evidence="2">
    <location>
        <begin position="143"/>
        <end position="167"/>
    </location>
</feature>
<dbReference type="SUPFAM" id="SSF161219">
    <property type="entry name" value="CHY zinc finger-like"/>
    <property type="match status" value="1"/>
</dbReference>
<proteinExistence type="predicted"/>
<feature type="compositionally biased region" description="Polar residues" evidence="2">
    <location>
        <begin position="46"/>
        <end position="57"/>
    </location>
</feature>
<reference evidence="4" key="1">
    <citation type="submission" date="2020-04" db="EMBL/GenBank/DDBJ databases">
        <authorList>
            <person name="Alioto T."/>
            <person name="Alioto T."/>
            <person name="Gomez Garrido J."/>
        </authorList>
    </citation>
    <scope>NUCLEOTIDE SEQUENCE</scope>
    <source>
        <strain evidence="4">A484AB</strain>
    </source>
</reference>
<dbReference type="PANTHER" id="PTHR21319:SF53">
    <property type="entry name" value="RING FINGER AND CHY ZINC FINGER DOMAIN-CONTAINING PROTEIN 1"/>
    <property type="match status" value="1"/>
</dbReference>
<feature type="region of interest" description="Disordered" evidence="2">
    <location>
        <begin position="187"/>
        <end position="215"/>
    </location>
</feature>
<dbReference type="AlphaFoldDB" id="A0A6S7JZA9"/>
<accession>A0A6S7JZA9</accession>
<dbReference type="PROSITE" id="PS51266">
    <property type="entry name" value="ZF_CHY"/>
    <property type="match status" value="1"/>
</dbReference>
<gene>
    <name evidence="4" type="ORF">PACLA_8A067623</name>
</gene>
<evidence type="ECO:0000256" key="1">
    <source>
        <dbReference type="SAM" id="Coils"/>
    </source>
</evidence>
<dbReference type="Pfam" id="PF05495">
    <property type="entry name" value="zf-CHY"/>
    <property type="match status" value="1"/>
</dbReference>
<keyword evidence="3" id="KW-0732">Signal</keyword>
<dbReference type="Proteomes" id="UP001152795">
    <property type="component" value="Unassembled WGS sequence"/>
</dbReference>
<dbReference type="InterPro" id="IPR017921">
    <property type="entry name" value="Znf_CTCHY"/>
</dbReference>
<evidence type="ECO:0000313" key="4">
    <source>
        <dbReference type="EMBL" id="CAB4021221.1"/>
    </source>
</evidence>
<feature type="region of interest" description="Disordered" evidence="2">
    <location>
        <begin position="446"/>
        <end position="517"/>
    </location>
</feature>
<dbReference type="PROSITE" id="PS50168">
    <property type="entry name" value="DED"/>
    <property type="match status" value="1"/>
</dbReference>
<dbReference type="InterPro" id="IPR001875">
    <property type="entry name" value="DED_dom"/>
</dbReference>
<dbReference type="InterPro" id="IPR037274">
    <property type="entry name" value="Znf_CHY_sf"/>
</dbReference>
<name>A0A6S7JZA9_PARCT</name>